<dbReference type="AlphaFoldDB" id="A0A250IWR3"/>
<dbReference type="EMBL" id="CP022098">
    <property type="protein sequence ID" value="ATB35336.1"/>
    <property type="molecule type" value="Genomic_DNA"/>
</dbReference>
<gene>
    <name evidence="1" type="ORF">CYFUS_000748</name>
</gene>
<proteinExistence type="predicted"/>
<protein>
    <submittedName>
        <fullName evidence="1">Uncharacterized protein</fullName>
    </submittedName>
</protein>
<sequence>MGFTSFRSFWSGMAGRGAASRGVTCRLSLVLSLMIGVVACGVEQPPDEMQVLVSESQTFQEDNGLSLNGLSLNGLSLNGLSLNGLSLNGLNSEDFITWFNSADGGNLAGHETLMKYMVRCAVPEGEVRVFVNPTTGVRYVWEGGMGLAPLWSGGTPATLAEQQVISACLAAHVNNHGVHVPISVLGKDSMGGIVPYSRVELMTFAQREACFFGNVFVPGGTLFAGNHMDALSPEQSTPRPCGLLGLGMMSNPACTQMQRIGQCLDHCRLEPNGYFYSECTYNGVTYRPLTTRIRPSDVNVCGDGVCQVGESKGTGYTADSCGIDCGS</sequence>
<organism evidence="1 2">
    <name type="scientific">Cystobacter fuscus</name>
    <dbReference type="NCBI Taxonomy" id="43"/>
    <lineage>
        <taxon>Bacteria</taxon>
        <taxon>Pseudomonadati</taxon>
        <taxon>Myxococcota</taxon>
        <taxon>Myxococcia</taxon>
        <taxon>Myxococcales</taxon>
        <taxon>Cystobacterineae</taxon>
        <taxon>Archangiaceae</taxon>
        <taxon>Cystobacter</taxon>
    </lineage>
</organism>
<reference evidence="1 2" key="1">
    <citation type="submission" date="2017-06" db="EMBL/GenBank/DDBJ databases">
        <title>Sequencing and comparative analysis of myxobacterial genomes.</title>
        <authorList>
            <person name="Rupp O."/>
            <person name="Goesmann A."/>
            <person name="Sogaard-Andersen L."/>
        </authorList>
    </citation>
    <scope>NUCLEOTIDE SEQUENCE [LARGE SCALE GENOMIC DNA]</scope>
    <source>
        <strain evidence="1 2">DSM 52655</strain>
    </source>
</reference>
<accession>A0A250IWR3</accession>
<evidence type="ECO:0000313" key="2">
    <source>
        <dbReference type="Proteomes" id="UP000217257"/>
    </source>
</evidence>
<evidence type="ECO:0000313" key="1">
    <source>
        <dbReference type="EMBL" id="ATB35336.1"/>
    </source>
</evidence>
<dbReference type="KEGG" id="cfus:CYFUS_000748"/>
<name>A0A250IWR3_9BACT</name>
<dbReference type="Proteomes" id="UP000217257">
    <property type="component" value="Chromosome"/>
</dbReference>